<evidence type="ECO:0000313" key="2">
    <source>
        <dbReference type="Proteomes" id="UP000183975"/>
    </source>
</evidence>
<gene>
    <name evidence="1" type="ORF">SAMN02745138_03063</name>
</gene>
<dbReference type="Proteomes" id="UP000183975">
    <property type="component" value="Unassembled WGS sequence"/>
</dbReference>
<proteinExistence type="predicted"/>
<reference evidence="1 2" key="1">
    <citation type="submission" date="2016-11" db="EMBL/GenBank/DDBJ databases">
        <authorList>
            <person name="Jaros S."/>
            <person name="Januszkiewicz K."/>
            <person name="Wedrychowicz H."/>
        </authorList>
    </citation>
    <scope>NUCLEOTIDE SEQUENCE [LARGE SCALE GENOMIC DNA]</scope>
    <source>
        <strain evidence="1 2">DSM 14214</strain>
    </source>
</reference>
<protein>
    <submittedName>
        <fullName evidence="1">Uncharacterized protein</fullName>
    </submittedName>
</protein>
<dbReference type="AlphaFoldDB" id="A0A1M6YR07"/>
<organism evidence="1 2">
    <name type="scientific">Anaerotignum lactatifermentans DSM 14214</name>
    <dbReference type="NCBI Taxonomy" id="1121323"/>
    <lineage>
        <taxon>Bacteria</taxon>
        <taxon>Bacillati</taxon>
        <taxon>Bacillota</taxon>
        <taxon>Clostridia</taxon>
        <taxon>Lachnospirales</taxon>
        <taxon>Anaerotignaceae</taxon>
        <taxon>Anaerotignum</taxon>
    </lineage>
</organism>
<evidence type="ECO:0000313" key="1">
    <source>
        <dbReference type="EMBL" id="SHL20469.1"/>
    </source>
</evidence>
<keyword evidence="2" id="KW-1185">Reference proteome</keyword>
<dbReference type="EMBL" id="FRAH01000078">
    <property type="protein sequence ID" value="SHL20469.1"/>
    <property type="molecule type" value="Genomic_DNA"/>
</dbReference>
<accession>A0A1M6YR07</accession>
<sequence length="47" mass="5325">MTGKKVMTEVNRMDGSSESIPLGPERWYLNITAEMSHPFGSFFSMVK</sequence>
<name>A0A1M6YR07_9FIRM</name>